<comment type="caution">
    <text evidence="2">The sequence shown here is derived from an EMBL/GenBank/DDBJ whole genome shotgun (WGS) entry which is preliminary data.</text>
</comment>
<dbReference type="PANTHER" id="PTHR15730">
    <property type="entry name" value="EXPERIMENTAL AUTOIMMUNE PROSTATITIS ANTIGEN 2-RELATED"/>
    <property type="match status" value="1"/>
</dbReference>
<organism evidence="2 3">
    <name type="scientific">Labeo rohita</name>
    <name type="common">Indian major carp</name>
    <name type="synonym">Cyprinus rohita</name>
    <dbReference type="NCBI Taxonomy" id="84645"/>
    <lineage>
        <taxon>Eukaryota</taxon>
        <taxon>Metazoa</taxon>
        <taxon>Chordata</taxon>
        <taxon>Craniata</taxon>
        <taxon>Vertebrata</taxon>
        <taxon>Euteleostomi</taxon>
        <taxon>Actinopterygii</taxon>
        <taxon>Neopterygii</taxon>
        <taxon>Teleostei</taxon>
        <taxon>Ostariophysi</taxon>
        <taxon>Cypriniformes</taxon>
        <taxon>Cyprinidae</taxon>
        <taxon>Labeoninae</taxon>
        <taxon>Labeonini</taxon>
        <taxon>Labeo</taxon>
    </lineage>
</organism>
<dbReference type="Proteomes" id="UP000830375">
    <property type="component" value="Unassembled WGS sequence"/>
</dbReference>
<evidence type="ECO:0000259" key="1">
    <source>
        <dbReference type="PROSITE" id="PS51723"/>
    </source>
</evidence>
<dbReference type="Pfam" id="PF17291">
    <property type="entry name" value="M60-like_N"/>
    <property type="match status" value="1"/>
</dbReference>
<protein>
    <recommendedName>
        <fullName evidence="1">Peptidase M60 domain-containing protein</fullName>
    </recommendedName>
</protein>
<feature type="domain" description="Peptidase M60" evidence="1">
    <location>
        <begin position="287"/>
        <end position="587"/>
    </location>
</feature>
<dbReference type="PANTHER" id="PTHR15730:SF5">
    <property type="entry name" value="SI:CH211-210B2.2-RELATED"/>
    <property type="match status" value="1"/>
</dbReference>
<gene>
    <name evidence="2" type="ORF">H4Q32_029351</name>
</gene>
<keyword evidence="3" id="KW-1185">Reference proteome</keyword>
<reference evidence="2 3" key="1">
    <citation type="submission" date="2022-01" db="EMBL/GenBank/DDBJ databases">
        <title>A high-quality chromosome-level genome assembly of rohu carp, Labeo rohita.</title>
        <authorList>
            <person name="Arick M.A. II"/>
            <person name="Hsu C.-Y."/>
            <person name="Magbanua Z."/>
            <person name="Pechanova O."/>
            <person name="Grover C."/>
            <person name="Miller E."/>
            <person name="Thrash A."/>
            <person name="Ezzel L."/>
            <person name="Alam S."/>
            <person name="Benzie J."/>
            <person name="Hamilton M."/>
            <person name="Karsi A."/>
            <person name="Lawrence M.L."/>
            <person name="Peterson D.G."/>
        </authorList>
    </citation>
    <scope>NUCLEOTIDE SEQUENCE [LARGE SCALE GENOMIC DNA]</scope>
    <source>
        <strain evidence="3">BAU-BD-2019</strain>
        <tissue evidence="2">Blood</tissue>
    </source>
</reference>
<proteinExistence type="predicted"/>
<evidence type="ECO:0000313" key="2">
    <source>
        <dbReference type="EMBL" id="KAI2667013.1"/>
    </source>
</evidence>
<evidence type="ECO:0000313" key="3">
    <source>
        <dbReference type="Proteomes" id="UP000830375"/>
    </source>
</evidence>
<dbReference type="InterPro" id="IPR035423">
    <property type="entry name" value="M60-like_N"/>
</dbReference>
<dbReference type="Pfam" id="PF13402">
    <property type="entry name" value="Peptidase_M60"/>
    <property type="match status" value="1"/>
</dbReference>
<dbReference type="EMBL" id="JACTAM010000003">
    <property type="protein sequence ID" value="KAI2667013.1"/>
    <property type="molecule type" value="Genomic_DNA"/>
</dbReference>
<dbReference type="Gene3D" id="1.10.390.30">
    <property type="entry name" value="Peptidase M60, enhancin-like domain 3"/>
    <property type="match status" value="1"/>
</dbReference>
<dbReference type="InterPro" id="IPR042279">
    <property type="entry name" value="Pep_M60_3"/>
</dbReference>
<dbReference type="SMART" id="SM01276">
    <property type="entry name" value="M60-like"/>
    <property type="match status" value="1"/>
</dbReference>
<dbReference type="Gene3D" id="3.40.390.80">
    <property type="entry name" value="Peptidase M60, enhancin-like domain 2"/>
    <property type="match status" value="1"/>
</dbReference>
<sequence>MAREQDYHTIMCGLQELDLQMNAVPSDLVLIGERAFPLVMNPRGQVLMAASYYGRGHRKGVIGILPSRKGAHRVLSKSGLDCQLTGLRKDLSIYVCTSYSDAQCAEIQEFVAEGGGLMIGGHAWHWAQTHRGRNVMTDYPGNHILNKMGLSLLGSTLKGGLYKAPETDQSYKKGYHFRNMLHRFAEHVYLGQELTNHEQSYLKQLGNDCASYLQMQCYGSTAYTSMLVGFFDIVKKFGFPQVSSNSPVESAKDRLMLHIGSEVYKVSPDPDALLSYIIKDRPKFCSEEWISTGLYLSPGMKTNIAVPPEIIRKNWQVMNKVYTYNIGRAEVLKRAPVVHERFPLDAEMVQVCNLWGGLIYIIAPPQSKVDGVEIVVQDAVQAPYFKSGETSVADWVDRIRQAPAPWAELEFENIIMTLQSEFIRNLDRPDKVAKLWDTIMRSIADLAAKPNKFPRKERFVADVQISAGFMHAGYPIMMQTVSAPELVNVQEAYKKGLWGQIHELGHNQQCRVWEFPPHTTECTCNLWSVYVHEKVLGLNRFKVHPGLTPKNARLISNHIAMAPLKVFLSMDFAQYLGAFRLLAEKSMVQHLVYTCTRVYCHLQTLSVAAVILQEKFGWDAFKKVFNIYHDMSGVPDNNAEKMNLYAETFSNVVKMNLCPFFKAWGWPIQPDTQKKISHLPAWSDHPMVQYA</sequence>
<name>A0ABQ8MW03_LABRO</name>
<dbReference type="InterPro" id="IPR031161">
    <property type="entry name" value="Peptidase_M60_dom"/>
</dbReference>
<dbReference type="InterPro" id="IPR051244">
    <property type="entry name" value="TCAF"/>
</dbReference>
<dbReference type="PROSITE" id="PS51723">
    <property type="entry name" value="PEPTIDASE_M60"/>
    <property type="match status" value="1"/>
</dbReference>
<accession>A0ABQ8MW03</accession>